<dbReference type="EMBL" id="CP061035">
    <property type="protein sequence ID" value="QQV77531.1"/>
    <property type="molecule type" value="Genomic_DNA"/>
</dbReference>
<dbReference type="KEGG" id="sari:H5J25_01585"/>
<keyword evidence="1" id="KW-0472">Membrane</keyword>
<evidence type="ECO:0000256" key="1">
    <source>
        <dbReference type="SAM" id="Phobius"/>
    </source>
</evidence>
<evidence type="ECO:0000313" key="2">
    <source>
        <dbReference type="EMBL" id="QQV77531.1"/>
    </source>
</evidence>
<organism evidence="2 3">
    <name type="scientific">Sphingomonas aliaeris</name>
    <dbReference type="NCBI Taxonomy" id="2759526"/>
    <lineage>
        <taxon>Bacteria</taxon>
        <taxon>Pseudomonadati</taxon>
        <taxon>Pseudomonadota</taxon>
        <taxon>Alphaproteobacteria</taxon>
        <taxon>Sphingomonadales</taxon>
        <taxon>Sphingomonadaceae</taxon>
        <taxon>Sphingomonas</taxon>
    </lineage>
</organism>
<evidence type="ECO:0000313" key="3">
    <source>
        <dbReference type="Proteomes" id="UP000595894"/>
    </source>
</evidence>
<keyword evidence="1" id="KW-1133">Transmembrane helix</keyword>
<proteinExistence type="predicted"/>
<dbReference type="RefSeq" id="WP_202094061.1">
    <property type="nucleotide sequence ID" value="NZ_CP061035.1"/>
</dbReference>
<keyword evidence="1" id="KW-0812">Transmembrane</keyword>
<keyword evidence="3" id="KW-1185">Reference proteome</keyword>
<name>A0A974S4I5_9SPHN</name>
<protein>
    <submittedName>
        <fullName evidence="2">Uncharacterized protein</fullName>
    </submittedName>
</protein>
<gene>
    <name evidence="2" type="ORF">H5J25_01585</name>
</gene>
<reference evidence="3" key="1">
    <citation type="submission" date="2020-09" db="EMBL/GenBank/DDBJ databases">
        <title>Sphingomonas sp., a new species isolated from pork steak.</title>
        <authorList>
            <person name="Heidler von Heilborn D."/>
        </authorList>
    </citation>
    <scope>NUCLEOTIDE SEQUENCE [LARGE SCALE GENOMIC DNA]</scope>
</reference>
<dbReference type="AlphaFoldDB" id="A0A974S4I5"/>
<dbReference type="Proteomes" id="UP000595894">
    <property type="component" value="Chromosome"/>
</dbReference>
<accession>A0A974S4I5</accession>
<sequence length="174" mass="18838">MSQFILFIDEAGAEFTKARTTRKNVRAMYDWKPITLRPVEIVSLEVIADSGAAQRAAGGFLLLGPLGAAAGVLLGKGPKVLFELILADGERRRGIVQQRDYATLRKKIEAIQTYRPGRLRKQIAVIVGGLALLSVCIGLGPIGAIVLIGSIITFTTIRGSRRKRKESPAQLEVS</sequence>
<feature type="transmembrane region" description="Helical" evidence="1">
    <location>
        <begin position="123"/>
        <end position="155"/>
    </location>
</feature>